<evidence type="ECO:0000256" key="4">
    <source>
        <dbReference type="ARBA" id="ARBA00022801"/>
    </source>
</evidence>
<dbReference type="AlphaFoldDB" id="A0A1M4UJS9"/>
<keyword evidence="10" id="KW-1185">Reference proteome</keyword>
<dbReference type="Pfam" id="PF00857">
    <property type="entry name" value="Isochorismatase"/>
    <property type="match status" value="1"/>
</dbReference>
<feature type="domain" description="Isochorismatase-like" evidence="8">
    <location>
        <begin position="4"/>
        <end position="173"/>
    </location>
</feature>
<evidence type="ECO:0000256" key="5">
    <source>
        <dbReference type="ARBA" id="ARBA00037900"/>
    </source>
</evidence>
<evidence type="ECO:0000256" key="3">
    <source>
        <dbReference type="ARBA" id="ARBA00022723"/>
    </source>
</evidence>
<evidence type="ECO:0000256" key="7">
    <source>
        <dbReference type="ARBA" id="ARBA00043224"/>
    </source>
</evidence>
<dbReference type="GO" id="GO:0019363">
    <property type="term" value="P:pyridine nucleotide biosynthetic process"/>
    <property type="evidence" value="ECO:0007669"/>
    <property type="project" value="UniProtKB-KW"/>
</dbReference>
<dbReference type="PANTHER" id="PTHR11080">
    <property type="entry name" value="PYRAZINAMIDASE/NICOTINAMIDASE"/>
    <property type="match status" value="1"/>
</dbReference>
<dbReference type="GO" id="GO:0046872">
    <property type="term" value="F:metal ion binding"/>
    <property type="evidence" value="ECO:0007669"/>
    <property type="project" value="UniProtKB-KW"/>
</dbReference>
<dbReference type="EMBL" id="FQTY01000003">
    <property type="protein sequence ID" value="SHE56947.1"/>
    <property type="molecule type" value="Genomic_DNA"/>
</dbReference>
<protein>
    <recommendedName>
        <fullName evidence="6">nicotinamidase</fullName>
        <ecNumber evidence="6">3.5.1.19</ecNumber>
    </recommendedName>
    <alternativeName>
        <fullName evidence="7">Nicotinamide deamidase</fullName>
    </alternativeName>
</protein>
<proteinExistence type="inferred from homology"/>
<keyword evidence="4" id="KW-0378">Hydrolase</keyword>
<reference evidence="10" key="1">
    <citation type="submission" date="2016-11" db="EMBL/GenBank/DDBJ databases">
        <authorList>
            <person name="Varghese N."/>
            <person name="Submissions S."/>
        </authorList>
    </citation>
    <scope>NUCLEOTIDE SEQUENCE [LARGE SCALE GENOMIC DNA]</scope>
    <source>
        <strain evidence="10">DSM 18095</strain>
    </source>
</reference>
<dbReference type="CDD" id="cd00431">
    <property type="entry name" value="cysteine_hydrolases"/>
    <property type="match status" value="1"/>
</dbReference>
<evidence type="ECO:0000256" key="2">
    <source>
        <dbReference type="ARBA" id="ARBA00022642"/>
    </source>
</evidence>
<evidence type="ECO:0000256" key="6">
    <source>
        <dbReference type="ARBA" id="ARBA00039017"/>
    </source>
</evidence>
<dbReference type="Proteomes" id="UP000184114">
    <property type="component" value="Unassembled WGS sequence"/>
</dbReference>
<evidence type="ECO:0000256" key="1">
    <source>
        <dbReference type="ARBA" id="ARBA00006336"/>
    </source>
</evidence>
<keyword evidence="2" id="KW-0662">Pyridine nucleotide biosynthesis</keyword>
<dbReference type="InterPro" id="IPR052347">
    <property type="entry name" value="Isochorismatase_Nicotinamidase"/>
</dbReference>
<gene>
    <name evidence="9" type="ORF">SAMN02745784_01127</name>
</gene>
<dbReference type="InterPro" id="IPR036380">
    <property type="entry name" value="Isochorismatase-like_sf"/>
</dbReference>
<comment type="pathway">
    <text evidence="5">Cofactor biosynthesis; nicotinate biosynthesis; nicotinate from nicotinamide: step 1/1.</text>
</comment>
<dbReference type="SUPFAM" id="SSF52499">
    <property type="entry name" value="Isochorismatase-like hydrolases"/>
    <property type="match status" value="1"/>
</dbReference>
<evidence type="ECO:0000313" key="10">
    <source>
        <dbReference type="Proteomes" id="UP000184114"/>
    </source>
</evidence>
<evidence type="ECO:0000313" key="9">
    <source>
        <dbReference type="EMBL" id="SHE56947.1"/>
    </source>
</evidence>
<dbReference type="EC" id="3.5.1.19" evidence="6"/>
<evidence type="ECO:0000259" key="8">
    <source>
        <dbReference type="Pfam" id="PF00857"/>
    </source>
</evidence>
<dbReference type="GO" id="GO:0008936">
    <property type="term" value="F:nicotinamidase activity"/>
    <property type="evidence" value="ECO:0007669"/>
    <property type="project" value="UniProtKB-EC"/>
</dbReference>
<organism evidence="9 10">
    <name type="scientific">Tissierella praeacuta DSM 18095</name>
    <dbReference type="NCBI Taxonomy" id="1123404"/>
    <lineage>
        <taxon>Bacteria</taxon>
        <taxon>Bacillati</taxon>
        <taxon>Bacillota</taxon>
        <taxon>Tissierellia</taxon>
        <taxon>Tissierellales</taxon>
        <taxon>Tissierellaceae</taxon>
        <taxon>Tissierella</taxon>
    </lineage>
</organism>
<dbReference type="InterPro" id="IPR000868">
    <property type="entry name" value="Isochorismatase-like_dom"/>
</dbReference>
<accession>A0A1M4UJS9</accession>
<sequence length="175" mass="19856">MSKMLIVVDMQNDFIDGVLGTKEAIDIIPNVVRKIKNFQGNIIYTRDTHKENYLSTQEGRCLPVKHCIENTHGWELHKDIQNLIRDTKTNIYNKDTFGSKELVQELMDINKKEPIEEIQIIGLCTDICVISNALLIKAFLPEVKISVDEKCCAGVTPESHKNAINAMKMCQVVIV</sequence>
<dbReference type="PANTHER" id="PTHR11080:SF2">
    <property type="entry name" value="LD05707P"/>
    <property type="match status" value="1"/>
</dbReference>
<comment type="similarity">
    <text evidence="1">Belongs to the isochorismatase family.</text>
</comment>
<keyword evidence="3" id="KW-0479">Metal-binding</keyword>
<dbReference type="Gene3D" id="3.40.50.850">
    <property type="entry name" value="Isochorismatase-like"/>
    <property type="match status" value="1"/>
</dbReference>
<name>A0A1M4UJS9_9FIRM</name>
<dbReference type="STRING" id="1123404.SAMN02745784_01127"/>